<sequence>MLEKQHATKETAEALAELQQQIRSCRLCQEHGYIPVAHPIVSGRGTDRILVIGQAPGHRSVAQNRPFSGPGGRVLQSWLEAAGFPPGYLHDHTYLSSLTRCDPGRHKSGHGDRKPSPAEMALCRPYLNAELRLLRPKVVLLVGTMAIEAFCGKVRLEECIGSYIEDNGTLYLPLPHPSGVSRWLNDPEHKKLHQRALTILAHWRDLYHF</sequence>
<keyword evidence="1" id="KW-0004">4Fe-4S</keyword>
<evidence type="ECO:0000259" key="8">
    <source>
        <dbReference type="SMART" id="SM00986"/>
    </source>
</evidence>
<dbReference type="GO" id="GO:0006281">
    <property type="term" value="P:DNA repair"/>
    <property type="evidence" value="ECO:0007669"/>
    <property type="project" value="UniProtKB-KW"/>
</dbReference>
<dbReference type="CDD" id="cd10033">
    <property type="entry name" value="UDG_like"/>
    <property type="match status" value="1"/>
</dbReference>
<protein>
    <submittedName>
        <fullName evidence="9">Uracil-DNA glycosylase</fullName>
    </submittedName>
</protein>
<evidence type="ECO:0000256" key="4">
    <source>
        <dbReference type="ARBA" id="ARBA00022801"/>
    </source>
</evidence>
<dbReference type="SMART" id="SM00986">
    <property type="entry name" value="UDG"/>
    <property type="match status" value="1"/>
</dbReference>
<keyword evidence="4" id="KW-0378">Hydrolase</keyword>
<reference evidence="10" key="1">
    <citation type="submission" date="2018-12" db="EMBL/GenBank/DDBJ databases">
        <title>Tengunoibacter tsumagoiensis gen. nov., sp. nov., Dictyobacter kobayashii sp. nov., D. alpinus sp. nov., and D. joshuensis sp. nov. and description of Dictyobacteraceae fam. nov. within the order Ktedonobacterales isolated from Tengu-no-mugimeshi.</title>
        <authorList>
            <person name="Wang C.M."/>
            <person name="Zheng Y."/>
            <person name="Sakai Y."/>
            <person name="Toyoda A."/>
            <person name="Minakuchi Y."/>
            <person name="Abe K."/>
            <person name="Yokota A."/>
            <person name="Yabe S."/>
        </authorList>
    </citation>
    <scope>NUCLEOTIDE SEQUENCE [LARGE SCALE GENOMIC DNA]</scope>
    <source>
        <strain evidence="10">S-27</strain>
    </source>
</reference>
<dbReference type="PANTHER" id="PTHR33693:SF1">
    <property type="entry name" value="TYPE-4 URACIL-DNA GLYCOSYLASE"/>
    <property type="match status" value="1"/>
</dbReference>
<name>A0A401Z7Z4_9CHLR</name>
<evidence type="ECO:0000256" key="2">
    <source>
        <dbReference type="ARBA" id="ARBA00022723"/>
    </source>
</evidence>
<evidence type="ECO:0000313" key="10">
    <source>
        <dbReference type="Proteomes" id="UP000287224"/>
    </source>
</evidence>
<dbReference type="GO" id="GO:0051539">
    <property type="term" value="F:4 iron, 4 sulfur cluster binding"/>
    <property type="evidence" value="ECO:0007669"/>
    <property type="project" value="UniProtKB-KW"/>
</dbReference>
<dbReference type="Proteomes" id="UP000287224">
    <property type="component" value="Unassembled WGS sequence"/>
</dbReference>
<gene>
    <name evidence="9" type="ORF">KDAU_02910</name>
</gene>
<dbReference type="GO" id="GO:0097506">
    <property type="term" value="F:deaminated base DNA N-glycosylase activity"/>
    <property type="evidence" value="ECO:0007669"/>
    <property type="project" value="UniProtKB-ARBA"/>
</dbReference>
<keyword evidence="2" id="KW-0479">Metal-binding</keyword>
<proteinExistence type="predicted"/>
<keyword evidence="5" id="KW-0408">Iron</keyword>
<keyword evidence="6" id="KW-0411">Iron-sulfur</keyword>
<evidence type="ECO:0000256" key="1">
    <source>
        <dbReference type="ARBA" id="ARBA00022485"/>
    </source>
</evidence>
<evidence type="ECO:0000256" key="6">
    <source>
        <dbReference type="ARBA" id="ARBA00023014"/>
    </source>
</evidence>
<dbReference type="SMART" id="SM00987">
    <property type="entry name" value="UreE_C"/>
    <property type="match status" value="1"/>
</dbReference>
<dbReference type="InterPro" id="IPR005122">
    <property type="entry name" value="Uracil-DNA_glycosylase-like"/>
</dbReference>
<comment type="caution">
    <text evidence="9">The sequence shown here is derived from an EMBL/GenBank/DDBJ whole genome shotgun (WGS) entry which is preliminary data.</text>
</comment>
<evidence type="ECO:0000256" key="5">
    <source>
        <dbReference type="ARBA" id="ARBA00023004"/>
    </source>
</evidence>
<feature type="domain" description="Uracil-DNA glycosylase-like" evidence="8">
    <location>
        <begin position="40"/>
        <end position="197"/>
    </location>
</feature>
<keyword evidence="3" id="KW-0227">DNA damage</keyword>
<keyword evidence="7" id="KW-0234">DNA repair</keyword>
<dbReference type="PANTHER" id="PTHR33693">
    <property type="entry name" value="TYPE-5 URACIL-DNA GLYCOSYLASE"/>
    <property type="match status" value="1"/>
</dbReference>
<keyword evidence="10" id="KW-1185">Reference proteome</keyword>
<evidence type="ECO:0000256" key="7">
    <source>
        <dbReference type="ARBA" id="ARBA00023204"/>
    </source>
</evidence>
<dbReference type="AlphaFoldDB" id="A0A401Z7Z4"/>
<dbReference type="GO" id="GO:0046872">
    <property type="term" value="F:metal ion binding"/>
    <property type="evidence" value="ECO:0007669"/>
    <property type="project" value="UniProtKB-KW"/>
</dbReference>
<dbReference type="OrthoDB" id="9789139at2"/>
<dbReference type="SUPFAM" id="SSF52141">
    <property type="entry name" value="Uracil-DNA glycosylase-like"/>
    <property type="match status" value="1"/>
</dbReference>
<dbReference type="EMBL" id="BIFQ01000001">
    <property type="protein sequence ID" value="GCE02962.1"/>
    <property type="molecule type" value="Genomic_DNA"/>
</dbReference>
<dbReference type="RefSeq" id="WP_126594288.1">
    <property type="nucleotide sequence ID" value="NZ_BIFQ01000001.1"/>
</dbReference>
<dbReference type="Pfam" id="PF03167">
    <property type="entry name" value="UDG"/>
    <property type="match status" value="1"/>
</dbReference>
<evidence type="ECO:0000313" key="9">
    <source>
        <dbReference type="EMBL" id="GCE02962.1"/>
    </source>
</evidence>
<evidence type="ECO:0000256" key="3">
    <source>
        <dbReference type="ARBA" id="ARBA00022763"/>
    </source>
</evidence>
<accession>A0A401Z7Z4</accession>
<dbReference type="InterPro" id="IPR036895">
    <property type="entry name" value="Uracil-DNA_glycosylase-like_sf"/>
</dbReference>
<dbReference type="InterPro" id="IPR051536">
    <property type="entry name" value="UDG_Type-4/5"/>
</dbReference>
<organism evidence="9 10">
    <name type="scientific">Dictyobacter aurantiacus</name>
    <dbReference type="NCBI Taxonomy" id="1936993"/>
    <lineage>
        <taxon>Bacteria</taxon>
        <taxon>Bacillati</taxon>
        <taxon>Chloroflexota</taxon>
        <taxon>Ktedonobacteria</taxon>
        <taxon>Ktedonobacterales</taxon>
        <taxon>Dictyobacteraceae</taxon>
        <taxon>Dictyobacter</taxon>
    </lineage>
</organism>
<dbReference type="Gene3D" id="3.40.470.10">
    <property type="entry name" value="Uracil-DNA glycosylase-like domain"/>
    <property type="match status" value="1"/>
</dbReference>